<name>A0A3A3FP33_9BURK</name>
<dbReference type="SUPFAM" id="SSF52317">
    <property type="entry name" value="Class I glutamine amidotransferase-like"/>
    <property type="match status" value="1"/>
</dbReference>
<dbReference type="Gene3D" id="3.40.50.880">
    <property type="match status" value="1"/>
</dbReference>
<evidence type="ECO:0000256" key="1">
    <source>
        <dbReference type="ARBA" id="ARBA00023015"/>
    </source>
</evidence>
<evidence type="ECO:0000256" key="2">
    <source>
        <dbReference type="ARBA" id="ARBA00023125"/>
    </source>
</evidence>
<dbReference type="InterPro" id="IPR029062">
    <property type="entry name" value="Class_I_gatase-like"/>
</dbReference>
<comment type="caution">
    <text evidence="5">The sequence shown here is derived from an EMBL/GenBank/DDBJ whole genome shotgun (WGS) entry which is preliminary data.</text>
</comment>
<feature type="domain" description="HTH araC/xylS-type" evidence="4">
    <location>
        <begin position="227"/>
        <end position="323"/>
    </location>
</feature>
<dbReference type="PROSITE" id="PS01124">
    <property type="entry name" value="HTH_ARAC_FAMILY_2"/>
    <property type="match status" value="1"/>
</dbReference>
<dbReference type="GO" id="GO:0003700">
    <property type="term" value="F:DNA-binding transcription factor activity"/>
    <property type="evidence" value="ECO:0007669"/>
    <property type="project" value="InterPro"/>
</dbReference>
<dbReference type="InterPro" id="IPR052158">
    <property type="entry name" value="INH-QAR"/>
</dbReference>
<dbReference type="InterPro" id="IPR002818">
    <property type="entry name" value="DJ-1/PfpI"/>
</dbReference>
<dbReference type="EMBL" id="QYUO01000002">
    <property type="protein sequence ID" value="RJF95212.1"/>
    <property type="molecule type" value="Genomic_DNA"/>
</dbReference>
<keyword evidence="6" id="KW-1185">Reference proteome</keyword>
<evidence type="ECO:0000313" key="6">
    <source>
        <dbReference type="Proteomes" id="UP000265955"/>
    </source>
</evidence>
<dbReference type="GO" id="GO:0043565">
    <property type="term" value="F:sequence-specific DNA binding"/>
    <property type="evidence" value="ECO:0007669"/>
    <property type="project" value="InterPro"/>
</dbReference>
<dbReference type="PROSITE" id="PS00041">
    <property type="entry name" value="HTH_ARAC_FAMILY_1"/>
    <property type="match status" value="1"/>
</dbReference>
<dbReference type="SUPFAM" id="SSF46689">
    <property type="entry name" value="Homeodomain-like"/>
    <property type="match status" value="2"/>
</dbReference>
<organism evidence="5 6">
    <name type="scientific">Noviherbaspirillum saxi</name>
    <dbReference type="NCBI Taxonomy" id="2320863"/>
    <lineage>
        <taxon>Bacteria</taxon>
        <taxon>Pseudomonadati</taxon>
        <taxon>Pseudomonadota</taxon>
        <taxon>Betaproteobacteria</taxon>
        <taxon>Burkholderiales</taxon>
        <taxon>Oxalobacteraceae</taxon>
        <taxon>Noviherbaspirillum</taxon>
    </lineage>
</organism>
<evidence type="ECO:0000259" key="4">
    <source>
        <dbReference type="PROSITE" id="PS01124"/>
    </source>
</evidence>
<dbReference type="SMART" id="SM00342">
    <property type="entry name" value="HTH_ARAC"/>
    <property type="match status" value="1"/>
</dbReference>
<dbReference type="PANTHER" id="PTHR43130">
    <property type="entry name" value="ARAC-FAMILY TRANSCRIPTIONAL REGULATOR"/>
    <property type="match status" value="1"/>
</dbReference>
<keyword evidence="2" id="KW-0238">DNA-binding</keyword>
<dbReference type="Pfam" id="PF01965">
    <property type="entry name" value="DJ-1_PfpI"/>
    <property type="match status" value="1"/>
</dbReference>
<protein>
    <submittedName>
        <fullName evidence="5">Helix-turn-helix domain-containing protein</fullName>
    </submittedName>
</protein>
<accession>A0A3A3FP33</accession>
<dbReference type="InterPro" id="IPR009057">
    <property type="entry name" value="Homeodomain-like_sf"/>
</dbReference>
<reference evidence="6" key="1">
    <citation type="submission" date="2018-09" db="EMBL/GenBank/DDBJ databases">
        <authorList>
            <person name="Zhu H."/>
        </authorList>
    </citation>
    <scope>NUCLEOTIDE SEQUENCE [LARGE SCALE GENOMIC DNA]</scope>
    <source>
        <strain evidence="6">K1R23-30</strain>
    </source>
</reference>
<dbReference type="InterPro" id="IPR018062">
    <property type="entry name" value="HTH_AraC-typ_CS"/>
</dbReference>
<dbReference type="AlphaFoldDB" id="A0A3A3FP33"/>
<gene>
    <name evidence="5" type="ORF">D3871_17325</name>
</gene>
<evidence type="ECO:0000313" key="5">
    <source>
        <dbReference type="EMBL" id="RJF95212.1"/>
    </source>
</evidence>
<dbReference type="OrthoDB" id="9803764at2"/>
<keyword evidence="1" id="KW-0805">Transcription regulation</keyword>
<dbReference type="Pfam" id="PF12833">
    <property type="entry name" value="HTH_18"/>
    <property type="match status" value="1"/>
</dbReference>
<dbReference type="PANTHER" id="PTHR43130:SF11">
    <property type="entry name" value="TRANSCRIPTIONAL REGULATORY PROTEIN"/>
    <property type="match status" value="1"/>
</dbReference>
<sequence length="323" mass="35116">MKTILILALDGVMDSSLAITLDTLKAGQAFLARAGQRDAIRIVTAGYRKTVKTGAGLRLDPELSFKQVLEKGIKPEWIIVPGLGLVSDADITARFAQRDALAAIELLRMAEKNLIKTAASCSAVFMLAHAGVLAGREATTTWWLAPAFRSRHPDIRLDETRMLVRDGKYLTAGSAYSQLDLVLAIVADVMGTTIAHLCSRFLLIDQRPSQARYMIHTHLQQVDPTVLAAERWIDGHLSEAISIAELSSTLAVSAKTLARRIEAATGVSPVKFIQRRRLMRAAHLIATTTLSIDAVAAQVGYQDGTALRKLVKREFGITPGALR</sequence>
<dbReference type="Proteomes" id="UP000265955">
    <property type="component" value="Unassembled WGS sequence"/>
</dbReference>
<keyword evidence="3" id="KW-0804">Transcription</keyword>
<proteinExistence type="predicted"/>
<dbReference type="RefSeq" id="WP_119770363.1">
    <property type="nucleotide sequence ID" value="NZ_QYUO01000002.1"/>
</dbReference>
<dbReference type="Gene3D" id="1.10.10.60">
    <property type="entry name" value="Homeodomain-like"/>
    <property type="match status" value="1"/>
</dbReference>
<dbReference type="InterPro" id="IPR018060">
    <property type="entry name" value="HTH_AraC"/>
</dbReference>
<evidence type="ECO:0000256" key="3">
    <source>
        <dbReference type="ARBA" id="ARBA00023163"/>
    </source>
</evidence>